<dbReference type="GO" id="GO:0016791">
    <property type="term" value="F:phosphatase activity"/>
    <property type="evidence" value="ECO:0007669"/>
    <property type="project" value="TreeGrafter"/>
</dbReference>
<gene>
    <name evidence="1" type="primary">gpm</name>
    <name evidence="1" type="ORF">J34TS1_54990</name>
</gene>
<dbReference type="AlphaFoldDB" id="A0A919YHA2"/>
<dbReference type="Gene3D" id="3.40.50.1240">
    <property type="entry name" value="Phosphoglycerate mutase-like"/>
    <property type="match status" value="1"/>
</dbReference>
<dbReference type="SUPFAM" id="SSF53254">
    <property type="entry name" value="Phosphoglycerate mutase-like"/>
    <property type="match status" value="1"/>
</dbReference>
<dbReference type="CDD" id="cd07067">
    <property type="entry name" value="HP_PGM_like"/>
    <property type="match status" value="1"/>
</dbReference>
<sequence>MFYMVRHAESRYIQGAEMTRELSEQGKEDALQVSRILRNEAIEFFYSSPYRRAVQTIEPTAREAEKDISIIWDLRERTLAGDGFQMPEGQFFNCKRQLYDDFNFALPGGESSFEAQRRGVEAILGLLERDLGKRIAIGTHGDIMTLIMNYFDPKYDYEFWRSTMMPDVYKLVFEDGNLTEVTRCWTVKEAG</sequence>
<dbReference type="Pfam" id="PF00300">
    <property type="entry name" value="His_Phos_1"/>
    <property type="match status" value="1"/>
</dbReference>
<dbReference type="SMART" id="SM00855">
    <property type="entry name" value="PGAM"/>
    <property type="match status" value="1"/>
</dbReference>
<dbReference type="PANTHER" id="PTHR48100">
    <property type="entry name" value="BROAD-SPECIFICITY PHOSPHATASE YOR283W-RELATED"/>
    <property type="match status" value="1"/>
</dbReference>
<protein>
    <submittedName>
        <fullName evidence="1">Phosphoglycerate mutase</fullName>
    </submittedName>
</protein>
<comment type="caution">
    <text evidence="1">The sequence shown here is derived from an EMBL/GenBank/DDBJ whole genome shotgun (WGS) entry which is preliminary data.</text>
</comment>
<dbReference type="GO" id="GO:0005737">
    <property type="term" value="C:cytoplasm"/>
    <property type="evidence" value="ECO:0007669"/>
    <property type="project" value="TreeGrafter"/>
</dbReference>
<dbReference type="EMBL" id="BORT01000037">
    <property type="protein sequence ID" value="GIO50734.1"/>
    <property type="molecule type" value="Genomic_DNA"/>
</dbReference>
<dbReference type="InterPro" id="IPR050275">
    <property type="entry name" value="PGM_Phosphatase"/>
</dbReference>
<proteinExistence type="predicted"/>
<reference evidence="1 2" key="1">
    <citation type="submission" date="2021-03" db="EMBL/GenBank/DDBJ databases">
        <title>Antimicrobial resistance genes in bacteria isolated from Japanese honey, and their potential for conferring macrolide and lincosamide resistance in the American foulbrood pathogen Paenibacillus larvae.</title>
        <authorList>
            <person name="Okamoto M."/>
            <person name="Kumagai M."/>
            <person name="Kanamori H."/>
            <person name="Takamatsu D."/>
        </authorList>
    </citation>
    <scope>NUCLEOTIDE SEQUENCE [LARGE SCALE GENOMIC DNA]</scope>
    <source>
        <strain evidence="1 2">J34TS1</strain>
    </source>
</reference>
<evidence type="ECO:0000313" key="1">
    <source>
        <dbReference type="EMBL" id="GIO50734.1"/>
    </source>
</evidence>
<dbReference type="Proteomes" id="UP000682811">
    <property type="component" value="Unassembled WGS sequence"/>
</dbReference>
<keyword evidence="2" id="KW-1185">Reference proteome</keyword>
<name>A0A919YHA2_9BACL</name>
<dbReference type="PANTHER" id="PTHR48100:SF59">
    <property type="entry name" value="ADENOSYLCOBALAMIN_ALPHA-RIBAZOLE PHOSPHATASE"/>
    <property type="match status" value="1"/>
</dbReference>
<dbReference type="InterPro" id="IPR029033">
    <property type="entry name" value="His_PPase_superfam"/>
</dbReference>
<dbReference type="InterPro" id="IPR013078">
    <property type="entry name" value="His_Pase_superF_clade-1"/>
</dbReference>
<evidence type="ECO:0000313" key="2">
    <source>
        <dbReference type="Proteomes" id="UP000682811"/>
    </source>
</evidence>
<accession>A0A919YHA2</accession>
<organism evidence="1 2">
    <name type="scientific">Paenibacillus azoreducens</name>
    <dbReference type="NCBI Taxonomy" id="116718"/>
    <lineage>
        <taxon>Bacteria</taxon>
        <taxon>Bacillati</taxon>
        <taxon>Bacillota</taxon>
        <taxon>Bacilli</taxon>
        <taxon>Bacillales</taxon>
        <taxon>Paenibacillaceae</taxon>
        <taxon>Paenibacillus</taxon>
    </lineage>
</organism>